<feature type="non-terminal residue" evidence="10">
    <location>
        <position position="655"/>
    </location>
</feature>
<reference evidence="10 11" key="2">
    <citation type="journal article" date="2021" name="Curr. Genet.">
        <title>Genetic response to nitrogen starvation in the aggressive Eucalyptus foliar pathogen Teratosphaeria destructans.</title>
        <authorList>
            <person name="Havenga M."/>
            <person name="Wingfield B.D."/>
            <person name="Wingfield M.J."/>
            <person name="Dreyer L.L."/>
            <person name="Roets F."/>
            <person name="Aylward J."/>
        </authorList>
    </citation>
    <scope>NUCLEOTIDE SEQUENCE [LARGE SCALE GENOMIC DNA]</scope>
    <source>
        <strain evidence="10">CMW44962</strain>
    </source>
</reference>
<dbReference type="Gene3D" id="1.25.40.20">
    <property type="entry name" value="Ankyrin repeat-containing domain"/>
    <property type="match status" value="1"/>
</dbReference>
<dbReference type="InterPro" id="IPR003000">
    <property type="entry name" value="Sirtuin"/>
</dbReference>
<proteinExistence type="inferred from homology"/>
<gene>
    <name evidence="10" type="ORF">Tdes44962_MAKER10218</name>
</gene>
<accession>A0A9W7SMP4</accession>
<evidence type="ECO:0000313" key="11">
    <source>
        <dbReference type="Proteomes" id="UP001138500"/>
    </source>
</evidence>
<evidence type="ECO:0000256" key="3">
    <source>
        <dbReference type="ARBA" id="ARBA00022679"/>
    </source>
</evidence>
<name>A0A9W7SMP4_9PEZI</name>
<dbReference type="InterPro" id="IPR026591">
    <property type="entry name" value="Sirtuin_cat_small_dom_sf"/>
</dbReference>
<dbReference type="FunFam" id="3.40.50.150:FF:000135">
    <property type="entry name" value="Arginine N-methyltransferase 2"/>
    <property type="match status" value="1"/>
</dbReference>
<dbReference type="GO" id="GO:0005737">
    <property type="term" value="C:cytoplasm"/>
    <property type="evidence" value="ECO:0007669"/>
    <property type="project" value="TreeGrafter"/>
</dbReference>
<dbReference type="PROSITE" id="PS50305">
    <property type="entry name" value="SIRTUIN"/>
    <property type="match status" value="1"/>
</dbReference>
<dbReference type="EMBL" id="RIBY02002127">
    <property type="protein sequence ID" value="KAH9825362.1"/>
    <property type="molecule type" value="Genomic_DNA"/>
</dbReference>
<feature type="region of interest" description="Disordered" evidence="7">
    <location>
        <begin position="157"/>
        <end position="256"/>
    </location>
</feature>
<dbReference type="InterPro" id="IPR029063">
    <property type="entry name" value="SAM-dependent_MTases_sf"/>
</dbReference>
<keyword evidence="3" id="KW-0808">Transferase</keyword>
<evidence type="ECO:0000259" key="8">
    <source>
        <dbReference type="PROSITE" id="PS50305"/>
    </source>
</evidence>
<dbReference type="PANTHER" id="PTHR32379:SF1">
    <property type="entry name" value="GUANIDINOACETATE N-METHYLTRANSFERASE"/>
    <property type="match status" value="1"/>
</dbReference>
<sequence>MATDPPPQPVVPSAIDTDTTDDEILLAATNHDLDALKKLLRVASAKIQDPDTGYSPLHAAIASCEADPEELRDAGVNGEGDAVHTHALDEDSALATVKLLLENGAIWNELDNKDETPGCMAARLGLRKVYDAIVDAGVRAELLFSRLDHYALLADDDDDEEEAEEDDAIVGFEPGPPEHAGLRPAGSAGNPVEVEPSGFEPTPNPSRKPDGHAAPGAPTETDAAADTSVPQLMQTDEAGGGARPSEPVLSNPNVNNEDYLKSELTYSGDRLLDSDKNAVMMDWETEIMKVSADQLAYKPGLRTMNVGHGMGIVDRMFLENDPSMHHIVEAHPAVIKKLRDEGWHEKPNVTVHEGRWQDVLPKLIEQGVVLDGIYYDTYAEDYKDLKEFFQEYVIALLDKDGKFGFYNGLGADRQVCYDVYTKVSELDLFDAGMDVEWTMIKSRDEWNGVRYPYWGSIDTYRLPTCKFHRRLHASITSRMLFAAPNQTFRGLVIVIQHLTRRLGPTRQMLQSLRLKTIWYQSQIKKPYSQALTHDQNILCDQTFHSWSRPPSQEQRARPLRRLNSRLYPPLPQNRHLAGAGISTSAGIPDFRSPTTGLYANLARLGLPYPEAVFDLAYFRSRPEPFYTLARELHPGPRYRPTPAHAFLRLLQDKGL</sequence>
<dbReference type="AlphaFoldDB" id="A0A9W7SMP4"/>
<dbReference type="GO" id="GO:0070403">
    <property type="term" value="F:NAD+ binding"/>
    <property type="evidence" value="ECO:0007669"/>
    <property type="project" value="InterPro"/>
</dbReference>
<dbReference type="Gene3D" id="3.40.50.1220">
    <property type="entry name" value="TPP-binding domain"/>
    <property type="match status" value="1"/>
</dbReference>
<keyword evidence="5" id="KW-0520">NAD</keyword>
<dbReference type="PANTHER" id="PTHR32379">
    <property type="entry name" value="GUANIDINOACETATE N-METHYLTRANSFERASE"/>
    <property type="match status" value="1"/>
</dbReference>
<reference evidence="10 11" key="1">
    <citation type="journal article" date="2018" name="IMA Fungus">
        <title>IMA Genome-F 10: Nine draft genome sequences of Claviceps purpurea s.lat., including C. arundinis, C. humidiphila, and C. cf. spartinae, pseudomolecules for the pitch canker pathogen Fusarium circinatum, draft genome of Davidsoniella eucalypti, Grosmannia galeiformis, Quambalaria eucalypti, and Teratosphaeria destructans.</title>
        <authorList>
            <person name="Wingfield B.D."/>
            <person name="Liu M."/>
            <person name="Nguyen H.D."/>
            <person name="Lane F.A."/>
            <person name="Morgan S.W."/>
            <person name="De Vos L."/>
            <person name="Wilken P.M."/>
            <person name="Duong T.A."/>
            <person name="Aylward J."/>
            <person name="Coetzee M.P."/>
            <person name="Dadej K."/>
            <person name="De Beer Z.W."/>
            <person name="Findlay W."/>
            <person name="Havenga M."/>
            <person name="Kolarik M."/>
            <person name="Menzies J.G."/>
            <person name="Naidoo K."/>
            <person name="Pochopski O."/>
            <person name="Shoukouhi P."/>
            <person name="Santana Q.C."/>
            <person name="Seifert K.A."/>
            <person name="Soal N."/>
            <person name="Steenkamp E.T."/>
            <person name="Tatham C.T."/>
            <person name="van der Nest M.A."/>
            <person name="Wingfield M.J."/>
        </authorList>
    </citation>
    <scope>NUCLEOTIDE SEQUENCE [LARGE SCALE GENOMIC DNA]</scope>
    <source>
        <strain evidence="10">CMW44962</strain>
    </source>
</reference>
<dbReference type="SUPFAM" id="SSF52467">
    <property type="entry name" value="DHS-like NAD/FAD-binding domain"/>
    <property type="match status" value="1"/>
</dbReference>
<dbReference type="Gene3D" id="3.40.50.150">
    <property type="entry name" value="Vaccinia Virus protein VP39"/>
    <property type="match status" value="1"/>
</dbReference>
<feature type="compositionally biased region" description="Acidic residues" evidence="7">
    <location>
        <begin position="157"/>
        <end position="168"/>
    </location>
</feature>
<evidence type="ECO:0000256" key="7">
    <source>
        <dbReference type="SAM" id="MobiDB-lite"/>
    </source>
</evidence>
<dbReference type="PROSITE" id="PS51559">
    <property type="entry name" value="SAM_RMT2"/>
    <property type="match status" value="1"/>
</dbReference>
<evidence type="ECO:0000256" key="2">
    <source>
        <dbReference type="ARBA" id="ARBA00022603"/>
    </source>
</evidence>
<dbReference type="GO" id="GO:0032259">
    <property type="term" value="P:methylation"/>
    <property type="evidence" value="ECO:0007669"/>
    <property type="project" value="UniProtKB-KW"/>
</dbReference>
<dbReference type="Pfam" id="PF02146">
    <property type="entry name" value="SIR2"/>
    <property type="match status" value="1"/>
</dbReference>
<dbReference type="InterPro" id="IPR026480">
    <property type="entry name" value="RMT2_dom"/>
</dbReference>
<evidence type="ECO:0000256" key="6">
    <source>
        <dbReference type="PROSITE-ProRule" id="PRU00236"/>
    </source>
</evidence>
<dbReference type="Proteomes" id="UP001138500">
    <property type="component" value="Unassembled WGS sequence"/>
</dbReference>
<dbReference type="GO" id="GO:0005634">
    <property type="term" value="C:nucleus"/>
    <property type="evidence" value="ECO:0007669"/>
    <property type="project" value="TreeGrafter"/>
</dbReference>
<feature type="domain" description="Deacetylase sirtuin-type" evidence="8">
    <location>
        <begin position="549"/>
        <end position="655"/>
    </location>
</feature>
<organism evidence="10 11">
    <name type="scientific">Teratosphaeria destructans</name>
    <dbReference type="NCBI Taxonomy" id="418781"/>
    <lineage>
        <taxon>Eukaryota</taxon>
        <taxon>Fungi</taxon>
        <taxon>Dikarya</taxon>
        <taxon>Ascomycota</taxon>
        <taxon>Pezizomycotina</taxon>
        <taxon>Dothideomycetes</taxon>
        <taxon>Dothideomycetidae</taxon>
        <taxon>Mycosphaerellales</taxon>
        <taxon>Teratosphaeriaceae</taxon>
        <taxon>Teratosphaeria</taxon>
    </lineage>
</organism>
<evidence type="ECO:0000256" key="5">
    <source>
        <dbReference type="ARBA" id="ARBA00023027"/>
    </source>
</evidence>
<dbReference type="OrthoDB" id="19014at2759"/>
<dbReference type="Gene3D" id="3.30.1600.10">
    <property type="entry name" value="SIR2/SIRT2 'Small Domain"/>
    <property type="match status" value="1"/>
</dbReference>
<comment type="similarity">
    <text evidence="1">Belongs to the sirtuin family. Class I subfamily.</text>
</comment>
<dbReference type="SUPFAM" id="SSF48403">
    <property type="entry name" value="Ankyrin repeat"/>
    <property type="match status" value="1"/>
</dbReference>
<dbReference type="InterPro" id="IPR051038">
    <property type="entry name" value="RMT2/GAMT_Mtase"/>
</dbReference>
<dbReference type="InterPro" id="IPR036770">
    <property type="entry name" value="Ankyrin_rpt-contain_sf"/>
</dbReference>
<dbReference type="GO" id="GO:0019702">
    <property type="term" value="F:protein arginine N5-methyltransferase activity"/>
    <property type="evidence" value="ECO:0007669"/>
    <property type="project" value="TreeGrafter"/>
</dbReference>
<protein>
    <submittedName>
        <fullName evidence="10">Protein arginine N-methyltransferase 2-like</fullName>
    </submittedName>
</protein>
<evidence type="ECO:0000256" key="4">
    <source>
        <dbReference type="ARBA" id="ARBA00022691"/>
    </source>
</evidence>
<dbReference type="InterPro" id="IPR026590">
    <property type="entry name" value="Ssirtuin_cat_dom"/>
</dbReference>
<evidence type="ECO:0000256" key="1">
    <source>
        <dbReference type="ARBA" id="ARBA00006924"/>
    </source>
</evidence>
<dbReference type="InterPro" id="IPR029035">
    <property type="entry name" value="DHS-like_NAD/FAD-binding_dom"/>
</dbReference>
<feature type="domain" description="RMT2" evidence="9">
    <location>
        <begin position="250"/>
        <end position="470"/>
    </location>
</feature>
<evidence type="ECO:0000313" key="10">
    <source>
        <dbReference type="EMBL" id="KAH9825362.1"/>
    </source>
</evidence>
<keyword evidence="11" id="KW-1185">Reference proteome</keyword>
<keyword evidence="4" id="KW-0949">S-adenosyl-L-methionine</keyword>
<comment type="caution">
    <text evidence="6">Lacks conserved residue(s) required for the propagation of feature annotation.</text>
</comment>
<comment type="caution">
    <text evidence="10">The sequence shown here is derived from an EMBL/GenBank/DDBJ whole genome shotgun (WGS) entry which is preliminary data.</text>
</comment>
<dbReference type="SUPFAM" id="SSF53335">
    <property type="entry name" value="S-adenosyl-L-methionine-dependent methyltransferases"/>
    <property type="match status" value="1"/>
</dbReference>
<keyword evidence="2" id="KW-0489">Methyltransferase</keyword>
<evidence type="ECO:0000259" key="9">
    <source>
        <dbReference type="PROSITE" id="PS51559"/>
    </source>
</evidence>